<dbReference type="RefSeq" id="WP_377094143.1">
    <property type="nucleotide sequence ID" value="NZ_JBHSJM010000001.1"/>
</dbReference>
<proteinExistence type="predicted"/>
<dbReference type="EMBL" id="JBHUJC010000024">
    <property type="protein sequence ID" value="MFD2276407.1"/>
    <property type="molecule type" value="Genomic_DNA"/>
</dbReference>
<dbReference type="Proteomes" id="UP001597297">
    <property type="component" value="Unassembled WGS sequence"/>
</dbReference>
<comment type="caution">
    <text evidence="2">The sequence shown here is derived from an EMBL/GenBank/DDBJ whole genome shotgun (WGS) entry which is preliminary data.</text>
</comment>
<evidence type="ECO:0000313" key="3">
    <source>
        <dbReference type="Proteomes" id="UP001597297"/>
    </source>
</evidence>
<sequence length="58" mass="6723">MSEKPEIEIKVPQYGELRESVKQRLQRIREAFSDSRTHAEKRAAVEKLVQGRDSRSPA</sequence>
<evidence type="ECO:0000313" key="2">
    <source>
        <dbReference type="EMBL" id="MFD2276407.1"/>
    </source>
</evidence>
<feature type="region of interest" description="Disordered" evidence="1">
    <location>
        <begin position="35"/>
        <end position="58"/>
    </location>
</feature>
<reference evidence="3" key="1">
    <citation type="journal article" date="2019" name="Int. J. Syst. Evol. Microbiol.">
        <title>The Global Catalogue of Microorganisms (GCM) 10K type strain sequencing project: providing services to taxonomists for standard genome sequencing and annotation.</title>
        <authorList>
            <consortium name="The Broad Institute Genomics Platform"/>
            <consortium name="The Broad Institute Genome Sequencing Center for Infectious Disease"/>
            <person name="Wu L."/>
            <person name="Ma J."/>
        </authorList>
    </citation>
    <scope>NUCLEOTIDE SEQUENCE [LARGE SCALE GENOMIC DNA]</scope>
    <source>
        <strain evidence="3">JCM 16545</strain>
    </source>
</reference>
<evidence type="ECO:0000256" key="1">
    <source>
        <dbReference type="SAM" id="MobiDB-lite"/>
    </source>
</evidence>
<gene>
    <name evidence="2" type="ORF">ACFSQZ_07995</name>
</gene>
<name>A0ABW5E1E1_9BACT</name>
<organism evidence="2 3">
    <name type="scientific">Rubritalea spongiae</name>
    <dbReference type="NCBI Taxonomy" id="430797"/>
    <lineage>
        <taxon>Bacteria</taxon>
        <taxon>Pseudomonadati</taxon>
        <taxon>Verrucomicrobiota</taxon>
        <taxon>Verrucomicrobiia</taxon>
        <taxon>Verrucomicrobiales</taxon>
        <taxon>Rubritaleaceae</taxon>
        <taxon>Rubritalea</taxon>
    </lineage>
</organism>
<accession>A0ABW5E1E1</accession>
<keyword evidence="3" id="KW-1185">Reference proteome</keyword>
<protein>
    <submittedName>
        <fullName evidence="2">Uncharacterized protein</fullName>
    </submittedName>
</protein>